<dbReference type="OrthoDB" id="317850at2157"/>
<dbReference type="Pfam" id="PF19102">
    <property type="entry name" value="DUF5789"/>
    <property type="match status" value="1"/>
</dbReference>
<feature type="region of interest" description="Disordered" evidence="1">
    <location>
        <begin position="92"/>
        <end position="116"/>
    </location>
</feature>
<sequence>MSHIDDAEADADADTDEIRSLEMRAVTDLFEEMEFPVATEDVIAEFGDVEVSYPRESDSLRTILETSGFETYATPDDLRLAVLNGVRRDAVGRPRYSDRGDSPHDTDEFVRMQQSF</sequence>
<protein>
    <recommendedName>
        <fullName evidence="4">DUF2795 domain-containing protein</fullName>
    </recommendedName>
</protein>
<dbReference type="EMBL" id="FOKW01000006">
    <property type="protein sequence ID" value="SFC28410.1"/>
    <property type="molecule type" value="Genomic_DNA"/>
</dbReference>
<feature type="compositionally biased region" description="Basic and acidic residues" evidence="1">
    <location>
        <begin position="92"/>
        <end position="110"/>
    </location>
</feature>
<evidence type="ECO:0000313" key="3">
    <source>
        <dbReference type="Proteomes" id="UP000199161"/>
    </source>
</evidence>
<evidence type="ECO:0000256" key="1">
    <source>
        <dbReference type="SAM" id="MobiDB-lite"/>
    </source>
</evidence>
<reference evidence="3" key="1">
    <citation type="submission" date="2016-10" db="EMBL/GenBank/DDBJ databases">
        <authorList>
            <person name="Varghese N."/>
            <person name="Submissions S."/>
        </authorList>
    </citation>
    <scope>NUCLEOTIDE SEQUENCE [LARGE SCALE GENOMIC DNA]</scope>
    <source>
        <strain evidence="3">DSM 13078</strain>
    </source>
</reference>
<dbReference type="AlphaFoldDB" id="A0A1I1I5D2"/>
<dbReference type="RefSeq" id="WP_089788540.1">
    <property type="nucleotide sequence ID" value="NZ_FOKW01000006.1"/>
</dbReference>
<name>A0A1I1I5D2_NATHA</name>
<proteinExistence type="predicted"/>
<evidence type="ECO:0008006" key="4">
    <source>
        <dbReference type="Google" id="ProtNLM"/>
    </source>
</evidence>
<dbReference type="InterPro" id="IPR043899">
    <property type="entry name" value="DUF5789"/>
</dbReference>
<gene>
    <name evidence="2" type="ORF">SAMN05444422_106212</name>
</gene>
<organism evidence="2 3">
    <name type="scientific">Natronobacterium haloterrestre</name>
    <name type="common">Halobiforma haloterrestris</name>
    <dbReference type="NCBI Taxonomy" id="148448"/>
    <lineage>
        <taxon>Archaea</taxon>
        <taxon>Methanobacteriati</taxon>
        <taxon>Methanobacteriota</taxon>
        <taxon>Stenosarchaea group</taxon>
        <taxon>Halobacteria</taxon>
        <taxon>Halobacteriales</taxon>
        <taxon>Natrialbaceae</taxon>
        <taxon>Natronobacterium</taxon>
    </lineage>
</organism>
<dbReference type="Proteomes" id="UP000199161">
    <property type="component" value="Unassembled WGS sequence"/>
</dbReference>
<keyword evidence="3" id="KW-1185">Reference proteome</keyword>
<evidence type="ECO:0000313" key="2">
    <source>
        <dbReference type="EMBL" id="SFC28410.1"/>
    </source>
</evidence>
<accession>A0A1I1I5D2</accession>